<keyword evidence="2" id="KW-0732">Signal</keyword>
<keyword evidence="4" id="KW-1185">Reference proteome</keyword>
<organism evidence="3 4">
    <name type="scientific">Corynebacterium afermentans</name>
    <dbReference type="NCBI Taxonomy" id="38286"/>
    <lineage>
        <taxon>Bacteria</taxon>
        <taxon>Bacillati</taxon>
        <taxon>Actinomycetota</taxon>
        <taxon>Actinomycetes</taxon>
        <taxon>Mycobacteriales</taxon>
        <taxon>Corynebacteriaceae</taxon>
        <taxon>Corynebacterium</taxon>
    </lineage>
</organism>
<dbReference type="Proteomes" id="UP000185547">
    <property type="component" value="Unassembled WGS sequence"/>
</dbReference>
<evidence type="ECO:0000256" key="1">
    <source>
        <dbReference type="SAM" id="MobiDB-lite"/>
    </source>
</evidence>
<reference evidence="3 4" key="1">
    <citation type="submission" date="2017-01" db="EMBL/GenBank/DDBJ databases">
        <authorList>
            <person name="Varghese N."/>
            <person name="Submissions S."/>
        </authorList>
    </citation>
    <scope>NUCLEOTIDE SEQUENCE [LARGE SCALE GENOMIC DNA]</scope>
    <source>
        <strain evidence="3 4">DSM 44280</strain>
    </source>
</reference>
<evidence type="ECO:0000313" key="3">
    <source>
        <dbReference type="EMBL" id="SIQ81674.1"/>
    </source>
</evidence>
<evidence type="ECO:0000313" key="4">
    <source>
        <dbReference type="Proteomes" id="UP000185547"/>
    </source>
</evidence>
<feature type="region of interest" description="Disordered" evidence="1">
    <location>
        <begin position="289"/>
        <end position="310"/>
    </location>
</feature>
<comment type="caution">
    <text evidence="3">The sequence shown here is derived from an EMBL/GenBank/DDBJ whole genome shotgun (WGS) entry which is preliminary data.</text>
</comment>
<accession>A0A9X8R7G5</accession>
<sequence length="662" mass="66176">MAKSVRSRRTVIAAGALSLALVAPFVSPVQAQETTTPTSDAEPAPAEQPSTSEGTTAATFEQRFDTANFWNADEAVVEGLQLQPGDTVAPRANTIFNWGFNNNDGTLTLIRPKSTAAFGAGKKDIPVRVTTAAGETFDTTLRVNIIDERPGAEWEKQLDSRYSLDFEKSTSAQSVEGITLPEGVSVSKSGAALPTGWSVSNDGTTIRVTPPTTFKEGDFDLPIQVNDGTDTFKATLRIAAKNPSKTPAETAGTVASILGPILGSLIGAGTGGGLLGNLGDIIGGGNGGSEGGTGGGDGGTGGGDGGTSGGGAGRLINVVITNNANPSNIGNNNGSPNVVITDNANPRDNLSNNGNPSVVITNNANPVITGNANPSVVITGNVNDNLRENGSNNSVVVTDNANPVVTGNANPVITGNANPVITGNANDNGSNNSAVVTNNANPTVVVTGNANPVVTGNANDNGSNNSAVVTNNANPTVVITGNANPVVTGNANNNGSNNSAVVTGNANPMVTGNANGGLVGFGSSRKGQDENGDHLIDANVGVDGGSSDPRCIASLVGLGLPLIAMVPLALAGQVNVPGLNDIGERAEQAFNDAARQFNIEPAQLTAASGAAIGVVAALLLTAAVRTCIPRVNGVDVSVGGSSNGNDKPAATVAAPVVETRQS</sequence>
<proteinExistence type="predicted"/>
<evidence type="ECO:0000256" key="2">
    <source>
        <dbReference type="SAM" id="SignalP"/>
    </source>
</evidence>
<dbReference type="EMBL" id="FTMH01000038">
    <property type="protein sequence ID" value="SIQ81674.1"/>
    <property type="molecule type" value="Genomic_DNA"/>
</dbReference>
<feature type="signal peptide" evidence="2">
    <location>
        <begin position="1"/>
        <end position="31"/>
    </location>
</feature>
<dbReference type="AlphaFoldDB" id="A0A9X8R7G5"/>
<feature type="chain" id="PRO_5040943904" evidence="2">
    <location>
        <begin position="32"/>
        <end position="662"/>
    </location>
</feature>
<dbReference type="OrthoDB" id="4420928at2"/>
<feature type="region of interest" description="Disordered" evidence="1">
    <location>
        <begin position="31"/>
        <end position="55"/>
    </location>
</feature>
<name>A0A9X8R7G5_9CORY</name>
<gene>
    <name evidence="3" type="ORF">SAMN05421802_1381</name>
</gene>
<feature type="region of interest" description="Disordered" evidence="1">
    <location>
        <begin position="638"/>
        <end position="662"/>
    </location>
</feature>
<protein>
    <submittedName>
        <fullName evidence="3">Uncharacterized protein</fullName>
    </submittedName>
</protein>
<dbReference type="RefSeq" id="WP_063938718.1">
    <property type="nucleotide sequence ID" value="NZ_FTMH01000038.1"/>
</dbReference>